<dbReference type="FunFam" id="3.40.50.300:FF:000055">
    <property type="entry name" value="GTP-binding protein TypA"/>
    <property type="match status" value="1"/>
</dbReference>
<evidence type="ECO:0000259" key="1">
    <source>
        <dbReference type="PROSITE" id="PS51722"/>
    </source>
</evidence>
<dbReference type="Pfam" id="PF00679">
    <property type="entry name" value="EFG_C"/>
    <property type="match status" value="1"/>
</dbReference>
<dbReference type="InterPro" id="IPR005225">
    <property type="entry name" value="Small_GTP-bd"/>
</dbReference>
<protein>
    <submittedName>
        <fullName evidence="2">GTP-binding protein TypA/BipA</fullName>
    </submittedName>
</protein>
<dbReference type="InterPro" id="IPR047043">
    <property type="entry name" value="BipA_III"/>
</dbReference>
<dbReference type="SUPFAM" id="SSF54980">
    <property type="entry name" value="EF-G C-terminal domain-like"/>
    <property type="match status" value="2"/>
</dbReference>
<dbReference type="SUPFAM" id="SSF52540">
    <property type="entry name" value="P-loop containing nucleoside triphosphate hydrolases"/>
    <property type="match status" value="1"/>
</dbReference>
<dbReference type="FunFam" id="2.40.50.250:FF:000001">
    <property type="entry name" value="GTP-binding protein TypA"/>
    <property type="match status" value="1"/>
</dbReference>
<dbReference type="Gene3D" id="3.30.70.870">
    <property type="entry name" value="Elongation Factor G (Translational Gtpase), domain 3"/>
    <property type="match status" value="1"/>
</dbReference>
<dbReference type="InterPro" id="IPR047041">
    <property type="entry name" value="BipA_GTP-bd_dom"/>
</dbReference>
<dbReference type="Pfam" id="PF00009">
    <property type="entry name" value="GTP_EFTU"/>
    <property type="match status" value="1"/>
</dbReference>
<dbReference type="Gene3D" id="3.30.70.240">
    <property type="match status" value="1"/>
</dbReference>
<dbReference type="SUPFAM" id="SSF50447">
    <property type="entry name" value="Translation proteins"/>
    <property type="match status" value="1"/>
</dbReference>
<dbReference type="Pfam" id="PF21018">
    <property type="entry name" value="BipA_C"/>
    <property type="match status" value="1"/>
</dbReference>
<dbReference type="AlphaFoldDB" id="A0A1W1DAD8"/>
<name>A0A1W1DAD8_9ZZZZ</name>
<dbReference type="InterPro" id="IPR048876">
    <property type="entry name" value="BipA_C"/>
</dbReference>
<dbReference type="PANTHER" id="PTHR42908">
    <property type="entry name" value="TRANSLATION ELONGATION FACTOR-RELATED"/>
    <property type="match status" value="1"/>
</dbReference>
<reference evidence="2" key="1">
    <citation type="submission" date="2016-10" db="EMBL/GenBank/DDBJ databases">
        <authorList>
            <person name="de Groot N.N."/>
        </authorList>
    </citation>
    <scope>NUCLEOTIDE SEQUENCE</scope>
</reference>
<organism evidence="2">
    <name type="scientific">hydrothermal vent metagenome</name>
    <dbReference type="NCBI Taxonomy" id="652676"/>
    <lineage>
        <taxon>unclassified sequences</taxon>
        <taxon>metagenomes</taxon>
        <taxon>ecological metagenomes</taxon>
    </lineage>
</organism>
<dbReference type="InterPro" id="IPR042116">
    <property type="entry name" value="TypA/BipA_C"/>
</dbReference>
<proteinExistence type="inferred from homology"/>
<dbReference type="InterPro" id="IPR035647">
    <property type="entry name" value="EFG_III/V"/>
</dbReference>
<dbReference type="CDD" id="cd03710">
    <property type="entry name" value="BipA_TypA_C"/>
    <property type="match status" value="1"/>
</dbReference>
<dbReference type="CDD" id="cd16263">
    <property type="entry name" value="BipA_III"/>
    <property type="match status" value="1"/>
</dbReference>
<dbReference type="FunFam" id="3.30.70.870:FF:000003">
    <property type="entry name" value="GTP-binding protein TypA"/>
    <property type="match status" value="1"/>
</dbReference>
<gene>
    <name evidence="2" type="ORF">MNB_SUP05-4-748</name>
</gene>
<dbReference type="GO" id="GO:1990904">
    <property type="term" value="C:ribonucleoprotein complex"/>
    <property type="evidence" value="ECO:0007669"/>
    <property type="project" value="TreeGrafter"/>
</dbReference>
<dbReference type="InterPro" id="IPR035651">
    <property type="entry name" value="BipA_V"/>
</dbReference>
<dbReference type="InterPro" id="IPR031157">
    <property type="entry name" value="G_TR_CS"/>
</dbReference>
<dbReference type="HAMAP" id="MF_00849">
    <property type="entry name" value="BipA"/>
    <property type="match status" value="1"/>
</dbReference>
<dbReference type="Gene3D" id="2.40.50.250">
    <property type="entry name" value="bipa protein"/>
    <property type="match status" value="1"/>
</dbReference>
<dbReference type="NCBIfam" id="TIGR00231">
    <property type="entry name" value="small_GTP"/>
    <property type="match status" value="1"/>
</dbReference>
<dbReference type="InterPro" id="IPR047042">
    <property type="entry name" value="BipA_II"/>
</dbReference>
<evidence type="ECO:0000313" key="2">
    <source>
        <dbReference type="EMBL" id="SFV77585.1"/>
    </source>
</evidence>
<dbReference type="InterPro" id="IPR000640">
    <property type="entry name" value="EFG_V-like"/>
</dbReference>
<dbReference type="CDD" id="cd01891">
    <property type="entry name" value="TypA_BipA"/>
    <property type="match status" value="1"/>
</dbReference>
<dbReference type="InterPro" id="IPR009000">
    <property type="entry name" value="Transl_B-barrel_sf"/>
</dbReference>
<dbReference type="GO" id="GO:0003924">
    <property type="term" value="F:GTPase activity"/>
    <property type="evidence" value="ECO:0007669"/>
    <property type="project" value="InterPro"/>
</dbReference>
<dbReference type="Gene3D" id="3.40.50.300">
    <property type="entry name" value="P-loop containing nucleotide triphosphate hydrolases"/>
    <property type="match status" value="1"/>
</dbReference>
<dbReference type="NCBIfam" id="TIGR01394">
    <property type="entry name" value="TypA_BipA"/>
    <property type="match status" value="1"/>
</dbReference>
<dbReference type="Pfam" id="PF03144">
    <property type="entry name" value="GTP_EFTU_D2"/>
    <property type="match status" value="1"/>
</dbReference>
<sequence>MNTKLRNIAIIAHVDHGKTTLVDKLLEQSDTLDERFESSDRMMDSNDLEKERGITISSKNTAIKWGDYHINIVDTPGHADFGGEVERVLSMVDSVLLLVDAQEGPMPQTRFVTKKAFDQGLNPIVVVNKIDKDAARPDWVIDQVFDLFDSLGATDEQLDFPIIYSSSINGYASLEDDVREGDMLPMFETIVKHVAAPEVDIEAPLQMQITALDYSSFVGAIGIGRITRGTIKKNQQVIVVGADGVEKKAKIANLEGFLGLDKVETNSAEAGNIVAVTGIEGISISDTLCDPETIEALPPLSVDEPTVSMAFRVNDSPFAGQDGKYITSRNIRDRLDKELIYNVALRVENTNDPSEFLVSGRGELHLSVLIETMRREGFELAVGRPQVILKEIDGATCEPFEDLTIDVESQHQGTVMEKLGERKGDLTNMEPDGNGRVKLEFNIPARGLIGFRTEFLTATNGTGLMNSTFDAYKPQKPGDIGQRSNGSLISMNQGKAVAYAIFNLQKSGKFFVEHNTDVYEGMVVGIHARDKDLVINVMKGKQLTNVRASGTDEAVSLTPAIKLDLEQALEFIDDDELVEVTPNSTRIRKRLLKEVERKRAK</sequence>
<dbReference type="PANTHER" id="PTHR42908:SF8">
    <property type="entry name" value="TR-TYPE G DOMAIN-CONTAINING PROTEIN"/>
    <property type="match status" value="1"/>
</dbReference>
<feature type="domain" description="Tr-type G" evidence="1">
    <location>
        <begin position="3"/>
        <end position="198"/>
    </location>
</feature>
<dbReference type="GO" id="GO:0009409">
    <property type="term" value="P:response to cold"/>
    <property type="evidence" value="ECO:0007669"/>
    <property type="project" value="UniProtKB-ARBA"/>
</dbReference>
<dbReference type="FunFam" id="2.40.30.10:FF:000016">
    <property type="entry name" value="GTP-binding protein TypA"/>
    <property type="match status" value="1"/>
</dbReference>
<dbReference type="InterPro" id="IPR000795">
    <property type="entry name" value="T_Tr_GTP-bd_dom"/>
</dbReference>
<dbReference type="InterPro" id="IPR027417">
    <property type="entry name" value="P-loop_NTPase"/>
</dbReference>
<dbReference type="InterPro" id="IPR004161">
    <property type="entry name" value="EFTu-like_2"/>
</dbReference>
<dbReference type="PROSITE" id="PS00301">
    <property type="entry name" value="G_TR_1"/>
    <property type="match status" value="1"/>
</dbReference>
<dbReference type="Gene3D" id="2.40.30.10">
    <property type="entry name" value="Translation factors"/>
    <property type="match status" value="1"/>
</dbReference>
<dbReference type="InterPro" id="IPR006298">
    <property type="entry name" value="BipA"/>
</dbReference>
<dbReference type="GO" id="GO:0010467">
    <property type="term" value="P:gene expression"/>
    <property type="evidence" value="ECO:0007669"/>
    <property type="project" value="UniProtKB-ARBA"/>
</dbReference>
<dbReference type="FunFam" id="3.30.70.240:FF:000002">
    <property type="entry name" value="GTP-binding protein TypA"/>
    <property type="match status" value="1"/>
</dbReference>
<dbReference type="PRINTS" id="PR00315">
    <property type="entry name" value="ELONGATNFCT"/>
</dbReference>
<dbReference type="CDD" id="cd03691">
    <property type="entry name" value="BipA_TypA_II"/>
    <property type="match status" value="1"/>
</dbReference>
<dbReference type="GO" id="GO:0042254">
    <property type="term" value="P:ribosome biogenesis"/>
    <property type="evidence" value="ECO:0007669"/>
    <property type="project" value="UniProtKB-ARBA"/>
</dbReference>
<dbReference type="EMBL" id="FPHR01000029">
    <property type="protein sequence ID" value="SFV77585.1"/>
    <property type="molecule type" value="Genomic_DNA"/>
</dbReference>
<dbReference type="GO" id="GO:0005525">
    <property type="term" value="F:GTP binding"/>
    <property type="evidence" value="ECO:0007669"/>
    <property type="project" value="InterPro"/>
</dbReference>
<accession>A0A1W1DAD8</accession>
<dbReference type="GO" id="GO:0005829">
    <property type="term" value="C:cytosol"/>
    <property type="evidence" value="ECO:0007669"/>
    <property type="project" value="TreeGrafter"/>
</dbReference>
<dbReference type="PROSITE" id="PS51722">
    <property type="entry name" value="G_TR_2"/>
    <property type="match status" value="1"/>
</dbReference>